<dbReference type="EC" id="3.6.5.4" evidence="9"/>
<comment type="caution">
    <text evidence="9">Lacks conserved residue(s) required for the propagation of feature annotation.</text>
</comment>
<evidence type="ECO:0000256" key="5">
    <source>
        <dbReference type="ARBA" id="ARBA00023134"/>
    </source>
</evidence>
<dbReference type="SUPFAM" id="SSF47446">
    <property type="entry name" value="Signal peptide-binding domain"/>
    <property type="match status" value="1"/>
</dbReference>
<comment type="caution">
    <text evidence="11">The sequence shown here is derived from an EMBL/GenBank/DDBJ whole genome shotgun (WGS) entry which is preliminary data.</text>
</comment>
<dbReference type="Gene3D" id="1.10.260.30">
    <property type="entry name" value="Signal recognition particle, SRP54 subunit, M-domain"/>
    <property type="match status" value="1"/>
</dbReference>
<dbReference type="PATRIC" id="fig|1156395.6.peg.1084"/>
<evidence type="ECO:0000256" key="1">
    <source>
        <dbReference type="ARBA" id="ARBA00005450"/>
    </source>
</evidence>
<gene>
    <name evidence="9" type="primary">ffh</name>
    <name evidence="11" type="ORF">DBT_1067</name>
</gene>
<organism evidence="11 12">
    <name type="scientific">Dissulfuribacter thermophilus</name>
    <dbReference type="NCBI Taxonomy" id="1156395"/>
    <lineage>
        <taxon>Bacteria</taxon>
        <taxon>Pseudomonadati</taxon>
        <taxon>Thermodesulfobacteriota</taxon>
        <taxon>Dissulfuribacteria</taxon>
        <taxon>Dissulfuribacterales</taxon>
        <taxon>Dissulfuribacteraceae</taxon>
        <taxon>Dissulfuribacter</taxon>
    </lineage>
</organism>
<evidence type="ECO:0000259" key="10">
    <source>
        <dbReference type="PROSITE" id="PS00300"/>
    </source>
</evidence>
<dbReference type="SUPFAM" id="SSF52540">
    <property type="entry name" value="P-loop containing nucleoside triphosphate hydrolases"/>
    <property type="match status" value="1"/>
</dbReference>
<evidence type="ECO:0000256" key="2">
    <source>
        <dbReference type="ARBA" id="ARBA00022741"/>
    </source>
</evidence>
<evidence type="ECO:0000256" key="7">
    <source>
        <dbReference type="ARBA" id="ARBA00023274"/>
    </source>
</evidence>
<dbReference type="PANTHER" id="PTHR11564">
    <property type="entry name" value="SIGNAL RECOGNITION PARTICLE 54K PROTEIN SRP54"/>
    <property type="match status" value="1"/>
</dbReference>
<dbReference type="InterPro" id="IPR042101">
    <property type="entry name" value="SRP54_N_sf"/>
</dbReference>
<evidence type="ECO:0000256" key="4">
    <source>
        <dbReference type="ARBA" id="ARBA00022884"/>
    </source>
</evidence>
<dbReference type="GO" id="GO:0006614">
    <property type="term" value="P:SRP-dependent cotranslational protein targeting to membrane"/>
    <property type="evidence" value="ECO:0007669"/>
    <property type="project" value="InterPro"/>
</dbReference>
<dbReference type="STRING" id="1156395.DBT_1067"/>
<dbReference type="OrthoDB" id="9804720at2"/>
<dbReference type="Gene3D" id="3.40.50.300">
    <property type="entry name" value="P-loop containing nucleotide triphosphate hydrolases"/>
    <property type="match status" value="1"/>
</dbReference>
<dbReference type="SMART" id="SM00962">
    <property type="entry name" value="SRP54"/>
    <property type="match status" value="1"/>
</dbReference>
<dbReference type="NCBIfam" id="TIGR00959">
    <property type="entry name" value="ffh"/>
    <property type="match status" value="1"/>
</dbReference>
<dbReference type="InterPro" id="IPR013822">
    <property type="entry name" value="Signal_recog_particl_SRP54_hlx"/>
</dbReference>
<dbReference type="HAMAP" id="MF_00306">
    <property type="entry name" value="SRP54"/>
    <property type="match status" value="1"/>
</dbReference>
<feature type="domain" description="SRP54-type proteins GTP-binding" evidence="10">
    <location>
        <begin position="268"/>
        <end position="281"/>
    </location>
</feature>
<keyword evidence="4 9" id="KW-0694">RNA-binding</keyword>
<evidence type="ECO:0000313" key="12">
    <source>
        <dbReference type="Proteomes" id="UP000093080"/>
    </source>
</evidence>
<comment type="subcellular location">
    <subcellularLocation>
        <location evidence="9">Cytoplasm</location>
    </subcellularLocation>
    <text evidence="9">The SRP-RNC complex is targeted to the cytoplasmic membrane.</text>
</comment>
<comment type="similarity">
    <text evidence="1 9">Belongs to the GTP-binding SRP family. SRP54 subfamily.</text>
</comment>
<dbReference type="GO" id="GO:0048500">
    <property type="term" value="C:signal recognition particle"/>
    <property type="evidence" value="ECO:0007669"/>
    <property type="project" value="UniProtKB-UniRule"/>
</dbReference>
<dbReference type="AlphaFoldDB" id="A0A1B9F719"/>
<dbReference type="PANTHER" id="PTHR11564:SF5">
    <property type="entry name" value="SIGNAL RECOGNITION PARTICLE SUBUNIT SRP54"/>
    <property type="match status" value="1"/>
</dbReference>
<dbReference type="PROSITE" id="PS00300">
    <property type="entry name" value="SRP54"/>
    <property type="match status" value="1"/>
</dbReference>
<comment type="subunit">
    <text evidence="9">Part of the signal recognition particle protein translocation system, which is composed of SRP and FtsY.</text>
</comment>
<dbReference type="RefSeq" id="WP_067617166.1">
    <property type="nucleotide sequence ID" value="NZ_MAGO01000004.1"/>
</dbReference>
<dbReference type="InterPro" id="IPR036891">
    <property type="entry name" value="Signal_recog_part_SRP54_M_sf"/>
</dbReference>
<evidence type="ECO:0000256" key="3">
    <source>
        <dbReference type="ARBA" id="ARBA00022801"/>
    </source>
</evidence>
<dbReference type="GO" id="GO:0008312">
    <property type="term" value="F:7S RNA binding"/>
    <property type="evidence" value="ECO:0007669"/>
    <property type="project" value="InterPro"/>
</dbReference>
<dbReference type="Pfam" id="PF00448">
    <property type="entry name" value="SRP54"/>
    <property type="match status" value="1"/>
</dbReference>
<keyword evidence="3 9" id="KW-0378">Hydrolase</keyword>
<dbReference type="Pfam" id="PF02978">
    <property type="entry name" value="SRP_SPB"/>
    <property type="match status" value="1"/>
</dbReference>
<evidence type="ECO:0000256" key="9">
    <source>
        <dbReference type="HAMAP-Rule" id="MF_00306"/>
    </source>
</evidence>
<keyword evidence="9" id="KW-0963">Cytoplasm</keyword>
<dbReference type="InterPro" id="IPR004125">
    <property type="entry name" value="Signal_recog_particle_SRP54_M"/>
</dbReference>
<dbReference type="SMART" id="SM00963">
    <property type="entry name" value="SRP54_N"/>
    <property type="match status" value="1"/>
</dbReference>
<feature type="binding site" evidence="9">
    <location>
        <begin position="107"/>
        <end position="114"/>
    </location>
    <ligand>
        <name>GTP</name>
        <dbReference type="ChEBI" id="CHEBI:37565"/>
    </ligand>
</feature>
<dbReference type="InterPro" id="IPR027417">
    <property type="entry name" value="P-loop_NTPase"/>
</dbReference>
<evidence type="ECO:0000256" key="6">
    <source>
        <dbReference type="ARBA" id="ARBA00023135"/>
    </source>
</evidence>
<comment type="function">
    <text evidence="9">Involved in targeting and insertion of nascent membrane proteins into the cytoplasmic membrane. Binds to the hydrophobic signal sequence of the ribosome-nascent chain (RNC) as it emerges from the ribosomes. The SRP-RNC complex is then targeted to the cytoplasmic membrane where it interacts with the SRP receptor FtsY.</text>
</comment>
<evidence type="ECO:0000313" key="11">
    <source>
        <dbReference type="EMBL" id="OCC15716.1"/>
    </source>
</evidence>
<keyword evidence="12" id="KW-1185">Reference proteome</keyword>
<sequence>MFDNLQKRLDSVFKKLKGYGRLTEENIQEGLREVRLALLEADVNYKVVKDFIAKVKERALGQEVMESLTPGQQVVKIVHQELIELLGGKTSSLSLAGKSPAVIMLVGLQGSGKTTTSAKLARFLKKKGRRPYLVPADVQRPAAIKQLQVLSKQVGVECYPSDPKEPPVEIARKAVLKAPLMNLDTVIIDTAGRLHIDEALMGELKAMKEKVAPQEILLVADAMTGQDAVNMAKAFDDALGITGVILTKLEGDARGGAALSILAVTGKPIKFVGIGEKLDELEAFHPDRVANRILGMGDVLSFIEKAQETIDREKALKLQEKIKKDAFTLEDFRDQLRQIRRLGSLEQILSMIPGFNKLKKMKGLVPDEKELIHIEAIINSMTPEERADYKIINASRRRRIAKGSGTTVQDVNKLLKNYAEMHKMIKKFKKGKFRGFPQGLFG</sequence>
<dbReference type="Pfam" id="PF02881">
    <property type="entry name" value="SRP54_N"/>
    <property type="match status" value="1"/>
</dbReference>
<dbReference type="InterPro" id="IPR004780">
    <property type="entry name" value="SRP"/>
</dbReference>
<keyword evidence="5 9" id="KW-0342">GTP-binding</keyword>
<reference evidence="11 12" key="1">
    <citation type="submission" date="2016-06" db="EMBL/GenBank/DDBJ databases">
        <title>Respiratory ammonification of nitrate coupled to the oxidation of elemental sulfur in deep-sea autotrophic thermophilic bacteria.</title>
        <authorList>
            <person name="Slobodkina G.B."/>
            <person name="Mardanov A.V."/>
            <person name="Ravin N.V."/>
            <person name="Frolova A.A."/>
            <person name="Viryasiv M.B."/>
            <person name="Chernyh N.A."/>
            <person name="Bonch-Osmolovskaya E.A."/>
            <person name="Slobodkin A.I."/>
        </authorList>
    </citation>
    <scope>NUCLEOTIDE SEQUENCE [LARGE SCALE GENOMIC DNA]</scope>
    <source>
        <strain evidence="11 12">S69</strain>
    </source>
</reference>
<dbReference type="InterPro" id="IPR003593">
    <property type="entry name" value="AAA+_ATPase"/>
</dbReference>
<comment type="catalytic activity">
    <reaction evidence="8 9">
        <text>GTP + H2O = GDP + phosphate + H(+)</text>
        <dbReference type="Rhea" id="RHEA:19669"/>
        <dbReference type="ChEBI" id="CHEBI:15377"/>
        <dbReference type="ChEBI" id="CHEBI:15378"/>
        <dbReference type="ChEBI" id="CHEBI:37565"/>
        <dbReference type="ChEBI" id="CHEBI:43474"/>
        <dbReference type="ChEBI" id="CHEBI:58189"/>
        <dbReference type="EC" id="3.6.5.4"/>
    </reaction>
</comment>
<protein>
    <recommendedName>
        <fullName evidence="9">Signal recognition particle protein</fullName>
        <ecNumber evidence="9">3.6.5.4</ecNumber>
    </recommendedName>
    <alternativeName>
        <fullName evidence="9">Fifty-four homolog</fullName>
    </alternativeName>
</protein>
<name>A0A1B9F719_9BACT</name>
<evidence type="ECO:0000256" key="8">
    <source>
        <dbReference type="ARBA" id="ARBA00048027"/>
    </source>
</evidence>
<dbReference type="InterPro" id="IPR022941">
    <property type="entry name" value="SRP54"/>
</dbReference>
<accession>A0A1B9F719</accession>
<dbReference type="GO" id="GO:0003924">
    <property type="term" value="F:GTPase activity"/>
    <property type="evidence" value="ECO:0007669"/>
    <property type="project" value="UniProtKB-UniRule"/>
</dbReference>
<proteinExistence type="inferred from homology"/>
<comment type="domain">
    <text evidence="9">Composed of three domains: the N-terminal N domain, which is responsible for interactions with the ribosome, the central G domain, which binds GTP, and the C-terminal M domain, which binds the RNA and the signal sequence of the RNC.</text>
</comment>
<keyword evidence="2 9" id="KW-0547">Nucleotide-binding</keyword>
<keyword evidence="7 9" id="KW-0687">Ribonucleoprotein</keyword>
<dbReference type="CDD" id="cd18539">
    <property type="entry name" value="SRP_G"/>
    <property type="match status" value="1"/>
</dbReference>
<dbReference type="Proteomes" id="UP000093080">
    <property type="component" value="Unassembled WGS sequence"/>
</dbReference>
<dbReference type="Gene3D" id="1.20.120.140">
    <property type="entry name" value="Signal recognition particle SRP54, nucleotide-binding domain"/>
    <property type="match status" value="1"/>
</dbReference>
<dbReference type="SMART" id="SM00382">
    <property type="entry name" value="AAA"/>
    <property type="match status" value="1"/>
</dbReference>
<dbReference type="EMBL" id="MAGO01000004">
    <property type="protein sequence ID" value="OCC15716.1"/>
    <property type="molecule type" value="Genomic_DNA"/>
</dbReference>
<dbReference type="InterPro" id="IPR000897">
    <property type="entry name" value="SRP54_GTPase_dom"/>
</dbReference>
<feature type="binding site" evidence="9">
    <location>
        <begin position="189"/>
        <end position="193"/>
    </location>
    <ligand>
        <name>GTP</name>
        <dbReference type="ChEBI" id="CHEBI:37565"/>
    </ligand>
</feature>
<keyword evidence="6 9" id="KW-0733">Signal recognition particle</keyword>
<dbReference type="FunFam" id="3.40.50.300:FF:000022">
    <property type="entry name" value="Signal recognition particle 54 kDa subunit"/>
    <property type="match status" value="1"/>
</dbReference>
<dbReference type="GO" id="GO:0005525">
    <property type="term" value="F:GTP binding"/>
    <property type="evidence" value="ECO:0007669"/>
    <property type="project" value="UniProtKB-UniRule"/>
</dbReference>